<reference evidence="7" key="1">
    <citation type="journal article" date="2014" name="Int. J. Syst. Evol. Microbiol.">
        <title>Complete genome of a new Firmicutes species belonging to the dominant human colonic microbiota ('Ruminococcus bicirculans') reveals two chromosomes and a selective capacity to utilize plant glucans.</title>
        <authorList>
            <consortium name="NISC Comparative Sequencing Program"/>
            <person name="Wegmann U."/>
            <person name="Louis P."/>
            <person name="Goesmann A."/>
            <person name="Henrissat B."/>
            <person name="Duncan S.H."/>
            <person name="Flint H.J."/>
        </authorList>
    </citation>
    <scope>NUCLEOTIDE SEQUENCE</scope>
    <source>
        <strain evidence="7">NBRC 107169</strain>
    </source>
</reference>
<dbReference type="Proteomes" id="UP001161405">
    <property type="component" value="Unassembled WGS sequence"/>
</dbReference>
<keyword evidence="2" id="KW-1003">Cell membrane</keyword>
<comment type="subcellular location">
    <subcellularLocation>
        <location evidence="1">Cell membrane</location>
        <topology evidence="1">Multi-pass membrane protein</topology>
    </subcellularLocation>
</comment>
<keyword evidence="4 6" id="KW-1133">Transmembrane helix</keyword>
<organism evidence="7 8">
    <name type="scientific">Maritalea porphyrae</name>
    <dbReference type="NCBI Taxonomy" id="880732"/>
    <lineage>
        <taxon>Bacteria</taxon>
        <taxon>Pseudomonadati</taxon>
        <taxon>Pseudomonadota</taxon>
        <taxon>Alphaproteobacteria</taxon>
        <taxon>Hyphomicrobiales</taxon>
        <taxon>Devosiaceae</taxon>
        <taxon>Maritalea</taxon>
    </lineage>
</organism>
<dbReference type="InterPro" id="IPR001851">
    <property type="entry name" value="ABC_transp_permease"/>
</dbReference>
<protein>
    <submittedName>
        <fullName evidence="7">ABC transporter permease</fullName>
    </submittedName>
</protein>
<dbReference type="PANTHER" id="PTHR43370:SF1">
    <property type="entry name" value="GUANOSINE ABC TRANSPORTER PERMEASE PROTEIN NUPQ"/>
    <property type="match status" value="1"/>
</dbReference>
<gene>
    <name evidence="7" type="ORF">GCM10007879_16840</name>
</gene>
<dbReference type="PANTHER" id="PTHR43370">
    <property type="entry name" value="SUGAR ABC TRANSPORTER INTEGRAL MEMBRANE PROTEIN-RELATED"/>
    <property type="match status" value="1"/>
</dbReference>
<keyword evidence="5 6" id="KW-0472">Membrane</keyword>
<feature type="transmembrane region" description="Helical" evidence="6">
    <location>
        <begin position="205"/>
        <end position="224"/>
    </location>
</feature>
<dbReference type="CDD" id="cd06580">
    <property type="entry name" value="TM_PBP1_transp_TpRbsC_like"/>
    <property type="match status" value="1"/>
</dbReference>
<feature type="transmembrane region" description="Helical" evidence="6">
    <location>
        <begin position="6"/>
        <end position="28"/>
    </location>
</feature>
<reference evidence="7" key="2">
    <citation type="submission" date="2023-01" db="EMBL/GenBank/DDBJ databases">
        <title>Draft genome sequence of Maritalea porphyrae strain NBRC 107169.</title>
        <authorList>
            <person name="Sun Q."/>
            <person name="Mori K."/>
        </authorList>
    </citation>
    <scope>NUCLEOTIDE SEQUENCE</scope>
    <source>
        <strain evidence="7">NBRC 107169</strain>
    </source>
</reference>
<dbReference type="Pfam" id="PF02653">
    <property type="entry name" value="BPD_transp_2"/>
    <property type="match status" value="1"/>
</dbReference>
<keyword evidence="8" id="KW-1185">Reference proteome</keyword>
<proteinExistence type="predicted"/>
<accession>A0ABQ5USY4</accession>
<evidence type="ECO:0000313" key="7">
    <source>
        <dbReference type="EMBL" id="GLQ17435.1"/>
    </source>
</evidence>
<feature type="transmembrane region" description="Helical" evidence="6">
    <location>
        <begin position="285"/>
        <end position="305"/>
    </location>
</feature>
<evidence type="ECO:0000256" key="1">
    <source>
        <dbReference type="ARBA" id="ARBA00004651"/>
    </source>
</evidence>
<dbReference type="EMBL" id="BSNI01000002">
    <property type="protein sequence ID" value="GLQ17435.1"/>
    <property type="molecule type" value="Genomic_DNA"/>
</dbReference>
<evidence type="ECO:0000256" key="2">
    <source>
        <dbReference type="ARBA" id="ARBA00022475"/>
    </source>
</evidence>
<comment type="caution">
    <text evidence="7">The sequence shown here is derived from an EMBL/GenBank/DDBJ whole genome shotgun (WGS) entry which is preliminary data.</text>
</comment>
<keyword evidence="3 6" id="KW-0812">Transmembrane</keyword>
<name>A0ABQ5USY4_9HYPH</name>
<evidence type="ECO:0000313" key="8">
    <source>
        <dbReference type="Proteomes" id="UP001161405"/>
    </source>
</evidence>
<dbReference type="RefSeq" id="WP_284363586.1">
    <property type="nucleotide sequence ID" value="NZ_BSNI01000002.1"/>
</dbReference>
<feature type="transmembrane region" description="Helical" evidence="6">
    <location>
        <begin position="91"/>
        <end position="113"/>
    </location>
</feature>
<evidence type="ECO:0000256" key="4">
    <source>
        <dbReference type="ARBA" id="ARBA00022989"/>
    </source>
</evidence>
<evidence type="ECO:0000256" key="3">
    <source>
        <dbReference type="ARBA" id="ARBA00022692"/>
    </source>
</evidence>
<feature type="transmembrane region" description="Helical" evidence="6">
    <location>
        <begin position="256"/>
        <end position="273"/>
    </location>
</feature>
<sequence length="322" mass="34179">MGFEDIIPLLNSSVRFAVPLLLACIAGLYSERSGIVDIGLEGKMLGAAFAAAAVAALTGNVWYGMLAAIFVSCCMSMIHAIASINLRGNQVISGVALNFLALGGTVFIGHSIFKRGGTTPNLPKDVRIGPIELPFAAEIGQVPFVGPIYEQLISGHSIIVYFAFAAVPITAWVLMKTRLGLRLRAVGENPKALDTAGISVFKLRYQALIITGILCGVAGAYLSTSQGANFSENMTAGRGFIALAALIFAKWKPWNALWTCLLFGVLSAAQIRLQGVEFPLIGEVPVQFIQALPYVLTVVLLAGFIGRAIPPKAVGQPYVKER</sequence>
<feature type="transmembrane region" description="Helical" evidence="6">
    <location>
        <begin position="153"/>
        <end position="174"/>
    </location>
</feature>
<evidence type="ECO:0000256" key="5">
    <source>
        <dbReference type="ARBA" id="ARBA00023136"/>
    </source>
</evidence>
<feature type="transmembrane region" description="Helical" evidence="6">
    <location>
        <begin position="230"/>
        <end position="249"/>
    </location>
</feature>
<evidence type="ECO:0000256" key="6">
    <source>
        <dbReference type="SAM" id="Phobius"/>
    </source>
</evidence>